<gene>
    <name evidence="9" type="ORF">DWU98_08290</name>
</gene>
<dbReference type="Pfam" id="PF00708">
    <property type="entry name" value="Acylphosphatase"/>
    <property type="match status" value="1"/>
</dbReference>
<accession>A0A370X4H5</accession>
<feature type="domain" description="Acylphosphatase-like" evidence="8">
    <location>
        <begin position="3"/>
        <end position="89"/>
    </location>
</feature>
<keyword evidence="10" id="KW-1185">Reference proteome</keyword>
<dbReference type="AlphaFoldDB" id="A0A370X4H5"/>
<dbReference type="PROSITE" id="PS00150">
    <property type="entry name" value="ACYLPHOSPHATASE_1"/>
    <property type="match status" value="1"/>
</dbReference>
<dbReference type="PROSITE" id="PS00151">
    <property type="entry name" value="ACYLPHOSPHATASE_2"/>
    <property type="match status" value="1"/>
</dbReference>
<dbReference type="InterPro" id="IPR036046">
    <property type="entry name" value="Acylphosphatase-like_dom_sf"/>
</dbReference>
<dbReference type="RefSeq" id="WP_115495060.1">
    <property type="nucleotide sequence ID" value="NZ_QRBE01000003.1"/>
</dbReference>
<evidence type="ECO:0000259" key="8">
    <source>
        <dbReference type="PROSITE" id="PS51160"/>
    </source>
</evidence>
<dbReference type="NCBIfam" id="NF011022">
    <property type="entry name" value="PRK14451.1"/>
    <property type="match status" value="1"/>
</dbReference>
<evidence type="ECO:0000256" key="2">
    <source>
        <dbReference type="ARBA" id="ARBA00012150"/>
    </source>
</evidence>
<evidence type="ECO:0000313" key="10">
    <source>
        <dbReference type="Proteomes" id="UP000254258"/>
    </source>
</evidence>
<feature type="active site" evidence="5">
    <location>
        <position position="36"/>
    </location>
</feature>
<protein>
    <recommendedName>
        <fullName evidence="3 5">Acylphosphatase</fullName>
        <ecNumber evidence="2 5">3.6.1.7</ecNumber>
    </recommendedName>
</protein>
<evidence type="ECO:0000256" key="7">
    <source>
        <dbReference type="RuleBase" id="RU004168"/>
    </source>
</evidence>
<reference evidence="9 10" key="1">
    <citation type="submission" date="2018-07" db="EMBL/GenBank/DDBJ databases">
        <title>Dyella monticola sp. nov. and Dyella psychrodurans sp. nov. isolated from monsoon evergreen broad-leaved forest soil of Dinghu Mountain, China.</title>
        <authorList>
            <person name="Gao Z."/>
            <person name="Qiu L."/>
        </authorList>
    </citation>
    <scope>NUCLEOTIDE SEQUENCE [LARGE SCALE GENOMIC DNA]</scope>
    <source>
        <strain evidence="9 10">4G-K06</strain>
    </source>
</reference>
<comment type="caution">
    <text evidence="9">The sequence shown here is derived from an EMBL/GenBank/DDBJ whole genome shotgun (WGS) entry which is preliminary data.</text>
</comment>
<proteinExistence type="inferred from homology"/>
<comment type="catalytic activity">
    <reaction evidence="4 5 6">
        <text>an acyl phosphate + H2O = a carboxylate + phosphate + H(+)</text>
        <dbReference type="Rhea" id="RHEA:14965"/>
        <dbReference type="ChEBI" id="CHEBI:15377"/>
        <dbReference type="ChEBI" id="CHEBI:15378"/>
        <dbReference type="ChEBI" id="CHEBI:29067"/>
        <dbReference type="ChEBI" id="CHEBI:43474"/>
        <dbReference type="ChEBI" id="CHEBI:59918"/>
        <dbReference type="EC" id="3.6.1.7"/>
    </reaction>
</comment>
<dbReference type="InterPro" id="IPR017968">
    <property type="entry name" value="Acylphosphatase_CS"/>
</dbReference>
<organism evidence="9 10">
    <name type="scientific">Dyella monticola</name>
    <dbReference type="NCBI Taxonomy" id="1927958"/>
    <lineage>
        <taxon>Bacteria</taxon>
        <taxon>Pseudomonadati</taxon>
        <taxon>Pseudomonadota</taxon>
        <taxon>Gammaproteobacteria</taxon>
        <taxon>Lysobacterales</taxon>
        <taxon>Rhodanobacteraceae</taxon>
        <taxon>Dyella</taxon>
    </lineage>
</organism>
<evidence type="ECO:0000256" key="5">
    <source>
        <dbReference type="PROSITE-ProRule" id="PRU00520"/>
    </source>
</evidence>
<dbReference type="SUPFAM" id="SSF54975">
    <property type="entry name" value="Acylphosphatase/BLUF domain-like"/>
    <property type="match status" value="1"/>
</dbReference>
<dbReference type="EC" id="3.6.1.7" evidence="2 5"/>
<dbReference type="InterPro" id="IPR001792">
    <property type="entry name" value="Acylphosphatase-like_dom"/>
</dbReference>
<evidence type="ECO:0000256" key="3">
    <source>
        <dbReference type="ARBA" id="ARBA00015991"/>
    </source>
</evidence>
<evidence type="ECO:0000256" key="1">
    <source>
        <dbReference type="ARBA" id="ARBA00005614"/>
    </source>
</evidence>
<dbReference type="EMBL" id="QRBE01000003">
    <property type="protein sequence ID" value="RDS83115.1"/>
    <property type="molecule type" value="Genomic_DNA"/>
</dbReference>
<keyword evidence="5 6" id="KW-0378">Hydrolase</keyword>
<dbReference type="Proteomes" id="UP000254258">
    <property type="component" value="Unassembled WGS sequence"/>
</dbReference>
<dbReference type="InterPro" id="IPR020456">
    <property type="entry name" value="Acylphosphatase"/>
</dbReference>
<dbReference type="PROSITE" id="PS51160">
    <property type="entry name" value="ACYLPHOSPHATASE_3"/>
    <property type="match status" value="1"/>
</dbReference>
<feature type="active site" evidence="5">
    <location>
        <position position="18"/>
    </location>
</feature>
<dbReference type="PANTHER" id="PTHR47268:SF4">
    <property type="entry name" value="ACYLPHOSPHATASE"/>
    <property type="match status" value="1"/>
</dbReference>
<dbReference type="OrthoDB" id="5295388at2"/>
<evidence type="ECO:0000313" key="9">
    <source>
        <dbReference type="EMBL" id="RDS83115.1"/>
    </source>
</evidence>
<evidence type="ECO:0000256" key="6">
    <source>
        <dbReference type="RuleBase" id="RU000553"/>
    </source>
</evidence>
<sequence length="89" mass="9763">MTRACFIVSGKVQGVFFRASARNEALRLGVDGYARNLADGCVEVIASGSDEALHELERWLRHGPPAARVDEVIRSTYQGEVRSRGFAVL</sequence>
<evidence type="ECO:0000256" key="4">
    <source>
        <dbReference type="ARBA" id="ARBA00047645"/>
    </source>
</evidence>
<dbReference type="GO" id="GO:0003998">
    <property type="term" value="F:acylphosphatase activity"/>
    <property type="evidence" value="ECO:0007669"/>
    <property type="project" value="UniProtKB-EC"/>
</dbReference>
<dbReference type="Gene3D" id="3.30.70.100">
    <property type="match status" value="1"/>
</dbReference>
<name>A0A370X4H5_9GAMM</name>
<comment type="similarity">
    <text evidence="1 7">Belongs to the acylphosphatase family.</text>
</comment>
<dbReference type="PANTHER" id="PTHR47268">
    <property type="entry name" value="ACYLPHOSPHATASE"/>
    <property type="match status" value="1"/>
</dbReference>